<dbReference type="SMART" id="SM00382">
    <property type="entry name" value="AAA"/>
    <property type="match status" value="1"/>
</dbReference>
<name>A0A423DXU7_9PSED</name>
<dbReference type="InterPro" id="IPR050921">
    <property type="entry name" value="T4SS_GSP_E_ATPase"/>
</dbReference>
<sequence length="342" mass="36561">MDVTELLALAVQAGASDLHLAAGEVPALRLEGRLRPLELPALTPQHMDEMLGQMLSAAQQKDFETHLDIDFAFAVPALARFRVNAFQQLQGAAAVLRVIPAQVSSLAELGLGDVFRQIAELSGGLVLATGPTGSGKSTTLAALVDHLNRERALHIVTLEDPIEFIHSAQRSRISQREIGRHTRGFAQALRAALRQDPDVIMLGELRDPQTIRLALTAAETGHLVLATVHTGSAAKTIDRLVDVFAAEEKQLVRAMLAESLQAVVSQVLVEKVGGGRLAAHEILLATPAVRNLVREGKVAQIYSAIQTGGAQGMQTLDACLQGLVRQGLVSPQSARERAPGRF</sequence>
<protein>
    <submittedName>
        <fullName evidence="3">Twitching motility protein PilT</fullName>
    </submittedName>
</protein>
<dbReference type="GO" id="GO:0005524">
    <property type="term" value="F:ATP binding"/>
    <property type="evidence" value="ECO:0007669"/>
    <property type="project" value="InterPro"/>
</dbReference>
<feature type="domain" description="Bacterial type II secretion system protein E" evidence="2">
    <location>
        <begin position="193"/>
        <end position="207"/>
    </location>
</feature>
<reference evidence="3 4" key="1">
    <citation type="submission" date="2016-10" db="EMBL/GenBank/DDBJ databases">
        <title>Comparative genome analysis of multiple Pseudomonas spp. focuses on biocontrol and plant growth promoting traits.</title>
        <authorList>
            <person name="Tao X.-Y."/>
            <person name="Taylor C.G."/>
        </authorList>
    </citation>
    <scope>NUCLEOTIDE SEQUENCE [LARGE SCALE GENOMIC DNA]</scope>
    <source>
        <strain evidence="3 4">15D11</strain>
    </source>
</reference>
<dbReference type="SUPFAM" id="SSF52540">
    <property type="entry name" value="P-loop containing nucleoside triphosphate hydrolases"/>
    <property type="match status" value="1"/>
</dbReference>
<dbReference type="InterPro" id="IPR003593">
    <property type="entry name" value="AAA+_ATPase"/>
</dbReference>
<dbReference type="EMBL" id="MOAM01000010">
    <property type="protein sequence ID" value="ROL77255.1"/>
    <property type="molecule type" value="Genomic_DNA"/>
</dbReference>
<dbReference type="STRING" id="1292031.GCA_000425805_03563"/>
<dbReference type="NCBIfam" id="TIGR01420">
    <property type="entry name" value="pilT_fam"/>
    <property type="match status" value="1"/>
</dbReference>
<evidence type="ECO:0000259" key="2">
    <source>
        <dbReference type="PROSITE" id="PS00662"/>
    </source>
</evidence>
<dbReference type="InterPro" id="IPR027417">
    <property type="entry name" value="P-loop_NTPase"/>
</dbReference>
<proteinExistence type="inferred from homology"/>
<comment type="similarity">
    <text evidence="1">Belongs to the GSP E family.</text>
</comment>
<dbReference type="GO" id="GO:0016887">
    <property type="term" value="F:ATP hydrolysis activity"/>
    <property type="evidence" value="ECO:0007669"/>
    <property type="project" value="InterPro"/>
</dbReference>
<evidence type="ECO:0000256" key="1">
    <source>
        <dbReference type="ARBA" id="ARBA00006611"/>
    </source>
</evidence>
<dbReference type="PROSITE" id="PS00662">
    <property type="entry name" value="T2SP_E"/>
    <property type="match status" value="1"/>
</dbReference>
<dbReference type="Proteomes" id="UP000285286">
    <property type="component" value="Unassembled WGS sequence"/>
</dbReference>
<gene>
    <name evidence="3" type="ORF">BHU25_03500</name>
</gene>
<accession>A0A423DXU7</accession>
<dbReference type="PANTHER" id="PTHR30486">
    <property type="entry name" value="TWITCHING MOTILITY PROTEIN PILT"/>
    <property type="match status" value="1"/>
</dbReference>
<dbReference type="Gene3D" id="3.40.50.300">
    <property type="entry name" value="P-loop containing nucleotide triphosphate hydrolases"/>
    <property type="match status" value="1"/>
</dbReference>
<dbReference type="CDD" id="cd01131">
    <property type="entry name" value="PilT"/>
    <property type="match status" value="1"/>
</dbReference>
<dbReference type="Pfam" id="PF00437">
    <property type="entry name" value="T2SSE"/>
    <property type="match status" value="1"/>
</dbReference>
<dbReference type="InterPro" id="IPR001482">
    <property type="entry name" value="T2SS/T4SS_dom"/>
</dbReference>
<dbReference type="PANTHER" id="PTHR30486:SF6">
    <property type="entry name" value="TYPE IV PILUS RETRACTATION ATPASE PILT"/>
    <property type="match status" value="1"/>
</dbReference>
<evidence type="ECO:0000313" key="3">
    <source>
        <dbReference type="EMBL" id="ROL77255.1"/>
    </source>
</evidence>
<dbReference type="Gene3D" id="3.30.450.90">
    <property type="match status" value="1"/>
</dbReference>
<dbReference type="AlphaFoldDB" id="A0A423DXU7"/>
<dbReference type="InterPro" id="IPR006321">
    <property type="entry name" value="PilT/PilU"/>
</dbReference>
<organism evidence="3 4">
    <name type="scientific">Pseudomonas vranovensis</name>
    <dbReference type="NCBI Taxonomy" id="321661"/>
    <lineage>
        <taxon>Bacteria</taxon>
        <taxon>Pseudomonadati</taxon>
        <taxon>Pseudomonadota</taxon>
        <taxon>Gammaproteobacteria</taxon>
        <taxon>Pseudomonadales</taxon>
        <taxon>Pseudomonadaceae</taxon>
        <taxon>Pseudomonas</taxon>
    </lineage>
</organism>
<evidence type="ECO:0000313" key="4">
    <source>
        <dbReference type="Proteomes" id="UP000285286"/>
    </source>
</evidence>
<keyword evidence="4" id="KW-1185">Reference proteome</keyword>
<dbReference type="RefSeq" id="WP_123564809.1">
    <property type="nucleotide sequence ID" value="NZ_MOAM01000010.1"/>
</dbReference>
<comment type="caution">
    <text evidence="3">The sequence shown here is derived from an EMBL/GenBank/DDBJ whole genome shotgun (WGS) entry which is preliminary data.</text>
</comment>